<reference evidence="1 2" key="1">
    <citation type="journal article" date="2019" name="Nat. Ecol. Evol.">
        <title>Megaphylogeny resolves global patterns of mushroom evolution.</title>
        <authorList>
            <person name="Varga T."/>
            <person name="Krizsan K."/>
            <person name="Foldi C."/>
            <person name="Dima B."/>
            <person name="Sanchez-Garcia M."/>
            <person name="Sanchez-Ramirez S."/>
            <person name="Szollosi G.J."/>
            <person name="Szarkandi J.G."/>
            <person name="Papp V."/>
            <person name="Albert L."/>
            <person name="Andreopoulos W."/>
            <person name="Angelini C."/>
            <person name="Antonin V."/>
            <person name="Barry K.W."/>
            <person name="Bougher N.L."/>
            <person name="Buchanan P."/>
            <person name="Buyck B."/>
            <person name="Bense V."/>
            <person name="Catcheside P."/>
            <person name="Chovatia M."/>
            <person name="Cooper J."/>
            <person name="Damon W."/>
            <person name="Desjardin D."/>
            <person name="Finy P."/>
            <person name="Geml J."/>
            <person name="Haridas S."/>
            <person name="Hughes K."/>
            <person name="Justo A."/>
            <person name="Karasinski D."/>
            <person name="Kautmanova I."/>
            <person name="Kiss B."/>
            <person name="Kocsube S."/>
            <person name="Kotiranta H."/>
            <person name="LaButti K.M."/>
            <person name="Lechner B.E."/>
            <person name="Liimatainen K."/>
            <person name="Lipzen A."/>
            <person name="Lukacs Z."/>
            <person name="Mihaltcheva S."/>
            <person name="Morgado L.N."/>
            <person name="Niskanen T."/>
            <person name="Noordeloos M.E."/>
            <person name="Ohm R.A."/>
            <person name="Ortiz-Santana B."/>
            <person name="Ovrebo C."/>
            <person name="Racz N."/>
            <person name="Riley R."/>
            <person name="Savchenko A."/>
            <person name="Shiryaev A."/>
            <person name="Soop K."/>
            <person name="Spirin V."/>
            <person name="Szebenyi C."/>
            <person name="Tomsovsky M."/>
            <person name="Tulloss R.E."/>
            <person name="Uehling J."/>
            <person name="Grigoriev I.V."/>
            <person name="Vagvolgyi C."/>
            <person name="Papp T."/>
            <person name="Martin F.M."/>
            <person name="Miettinen O."/>
            <person name="Hibbett D.S."/>
            <person name="Nagy L.G."/>
        </authorList>
    </citation>
    <scope>NUCLEOTIDE SEQUENCE [LARGE SCALE GENOMIC DNA]</scope>
    <source>
        <strain evidence="1 2">OMC1185</strain>
    </source>
</reference>
<evidence type="ECO:0000313" key="2">
    <source>
        <dbReference type="Proteomes" id="UP000305948"/>
    </source>
</evidence>
<organism evidence="1 2">
    <name type="scientific">Heliocybe sulcata</name>
    <dbReference type="NCBI Taxonomy" id="5364"/>
    <lineage>
        <taxon>Eukaryota</taxon>
        <taxon>Fungi</taxon>
        <taxon>Dikarya</taxon>
        <taxon>Basidiomycota</taxon>
        <taxon>Agaricomycotina</taxon>
        <taxon>Agaricomycetes</taxon>
        <taxon>Gloeophyllales</taxon>
        <taxon>Gloeophyllaceae</taxon>
        <taxon>Heliocybe</taxon>
    </lineage>
</organism>
<sequence>MDITLEASVGSMDYAAATASPLYSVIASTSLGDPIEQPTEGAPVPDFLNIKVRDRYAAPYSAIVVFEFDLRRCATFGSQAAARWLNGGRMVSSEGRISQRGYQTGTQHIFKLLGWRYTSALSETSNEDDSPAAVHSARRTPNWIDRAVSGEHYAHIEDERLQFNLAREAADA</sequence>
<dbReference type="EMBL" id="ML213512">
    <property type="protein sequence ID" value="TFK50789.1"/>
    <property type="molecule type" value="Genomic_DNA"/>
</dbReference>
<gene>
    <name evidence="1" type="ORF">OE88DRAFT_1735545</name>
</gene>
<dbReference type="AlphaFoldDB" id="A0A5C3MZ74"/>
<dbReference type="Proteomes" id="UP000305948">
    <property type="component" value="Unassembled WGS sequence"/>
</dbReference>
<proteinExistence type="predicted"/>
<protein>
    <submittedName>
        <fullName evidence="1">Uncharacterized protein</fullName>
    </submittedName>
</protein>
<accession>A0A5C3MZ74</accession>
<keyword evidence="2" id="KW-1185">Reference proteome</keyword>
<name>A0A5C3MZ74_9AGAM</name>
<evidence type="ECO:0000313" key="1">
    <source>
        <dbReference type="EMBL" id="TFK50789.1"/>
    </source>
</evidence>